<feature type="domain" description="Tr-type G" evidence="18">
    <location>
        <begin position="527"/>
        <end position="768"/>
    </location>
</feature>
<keyword evidence="7" id="KW-0255">Endonuclease</keyword>
<evidence type="ECO:0000256" key="15">
    <source>
        <dbReference type="HAMAP-Rule" id="MF_00054"/>
    </source>
</evidence>
<dbReference type="Proteomes" id="UP000619545">
    <property type="component" value="Unassembled WGS sequence"/>
</dbReference>
<dbReference type="GO" id="GO:0003924">
    <property type="term" value="F:GTPase activity"/>
    <property type="evidence" value="ECO:0007669"/>
    <property type="project" value="InterPro"/>
</dbReference>
<evidence type="ECO:0000256" key="16">
    <source>
        <dbReference type="SAM" id="MobiDB-lite"/>
    </source>
</evidence>
<comment type="caution">
    <text evidence="19">The sequence shown here is derived from an EMBL/GenBank/DDBJ whole genome shotgun (WGS) entry which is preliminary data.</text>
</comment>
<dbReference type="InterPro" id="IPR035647">
    <property type="entry name" value="EFG_III/V"/>
</dbReference>
<comment type="caution">
    <text evidence="15">Lacks conserved residue(s) required for the propagation of feature annotation.</text>
</comment>
<evidence type="ECO:0000256" key="4">
    <source>
        <dbReference type="ARBA" id="ARBA00022490"/>
    </source>
</evidence>
<evidence type="ECO:0000256" key="14">
    <source>
        <dbReference type="ARBA" id="ARBA00024731"/>
    </source>
</evidence>
<keyword evidence="13 15" id="KW-0342">GTP-binding</keyword>
<evidence type="ECO:0000259" key="17">
    <source>
        <dbReference type="PROSITE" id="PS50819"/>
    </source>
</evidence>
<dbReference type="InterPro" id="IPR000795">
    <property type="entry name" value="T_Tr_GTP-bd_dom"/>
</dbReference>
<name>A0A832TAT5_9EURY</name>
<dbReference type="InterPro" id="IPR027417">
    <property type="entry name" value="P-loop_NTPase"/>
</dbReference>
<dbReference type="Gene3D" id="3.40.50.300">
    <property type="entry name" value="P-loop containing nucleotide triphosphate hydrolases"/>
    <property type="match status" value="1"/>
</dbReference>
<evidence type="ECO:0000256" key="6">
    <source>
        <dbReference type="ARBA" id="ARBA00022741"/>
    </source>
</evidence>
<dbReference type="InterPro" id="IPR004042">
    <property type="entry name" value="Intein_endonuc_central"/>
</dbReference>
<keyword evidence="4 15" id="KW-0963">Cytoplasm</keyword>
<dbReference type="InterPro" id="IPR006141">
    <property type="entry name" value="Intein_N"/>
</dbReference>
<dbReference type="Pfam" id="PF14492">
    <property type="entry name" value="EFG_III"/>
    <property type="match status" value="1"/>
</dbReference>
<evidence type="ECO:0000256" key="3">
    <source>
        <dbReference type="ARBA" id="ARBA00017891"/>
    </source>
</evidence>
<dbReference type="InterPro" id="IPR041095">
    <property type="entry name" value="EFG_II"/>
</dbReference>
<dbReference type="FunFam" id="3.30.70.870:FF:000002">
    <property type="entry name" value="Translation elongation factor 2"/>
    <property type="match status" value="1"/>
</dbReference>
<dbReference type="InterPro" id="IPR009000">
    <property type="entry name" value="Transl_B-barrel_sf"/>
</dbReference>
<dbReference type="InterPro" id="IPR006142">
    <property type="entry name" value="INTEIN"/>
</dbReference>
<dbReference type="FunFam" id="3.30.230.10:FF:000009">
    <property type="entry name" value="116 kDa U5 small nuclear ribonucleoprotein component"/>
    <property type="match status" value="1"/>
</dbReference>
<dbReference type="SUPFAM" id="SSF55608">
    <property type="entry name" value="Homing endonucleases"/>
    <property type="match status" value="1"/>
</dbReference>
<dbReference type="SMART" id="SM00306">
    <property type="entry name" value="HintN"/>
    <property type="match status" value="1"/>
</dbReference>
<comment type="similarity">
    <text evidence="2 15">Belongs to the TRAFAC class translation factor GTPase superfamily. Classic translation factor GTPase family. EF-G/EF-2 subfamily.</text>
</comment>
<keyword evidence="6 15" id="KW-0547">Nucleotide-binding</keyword>
<dbReference type="InterPro" id="IPR031157">
    <property type="entry name" value="G_TR_CS"/>
</dbReference>
<dbReference type="Pfam" id="PF00679">
    <property type="entry name" value="EFG_C"/>
    <property type="match status" value="1"/>
</dbReference>
<dbReference type="SMART" id="SM00889">
    <property type="entry name" value="EFG_IV"/>
    <property type="match status" value="1"/>
</dbReference>
<dbReference type="InterPro" id="IPR005225">
    <property type="entry name" value="Small_GTP-bd"/>
</dbReference>
<dbReference type="PROSITE" id="PS50819">
    <property type="entry name" value="INTEIN_ENDONUCLEASE"/>
    <property type="match status" value="1"/>
</dbReference>
<sequence>MTEPGKIRNIGIIAHIDHGKCVAPETKICLADGRFVRADELFEELKERGRLVKCDESEEVYELREPVGVSSLDKDAVEIVEGKITHVWRLKADKLVEVEVKNGRSIRTTPEHKFLVLDPSGEIVEKRADELEIGDYIVCTQKLVHEGMSEEELKREVFRRLGRDFFVHLPEEEAESVLELAKERGIKALWETLEVDIEENSFYYQLRKGRIRADILVDLAEELGLDLADLYDAVEVSYRSNTKSTKPIRLPEPEDLFYLAGLMFGDGCWNQLTNGSEAIQGEVKRIASDMGLEVRVRRYEGKTARIDFPETVPRILEALFDYPRRKKAHRIRVNDFLTRAPLDCIAEFIRGYFDADGTVEEGRSAVSVTSVSREFLEDLQLLLQKFDVASYLREGDGAYTLYVSGARSLERFPGFREPEKAEKLKKLMEKASSSELEKVPISGEILREVRGDVPTTRMFNCYSNYEGGQVGLTKSSLEKVISTLEAVGVEGEALERLKALARDDVCFLEVVRVEEVEYDGYVYDFTVEEHHNFAAEGFVVHNTTLSDQLLAGAGMISEELAGDQLVLDFDEMEQERGITIDAANVSMVHEYEGEEYLINLIDTPGHVDFSGDVTRAMRAVDGAIVVVCAVEGVMPQTETVLRQALRERVRPVLYINKVDRLINELKLSPEEMQNRFLEIISEVNKMIEQMAPEEFKDEWKVSVEDGSVAFGSAYYGWGISFPFMEKTGITFKDIIEYCQQDKQKELAQEAPVYQVVLDMVVKHLPDPVTAQEYRIEQIWPGDPESEDGKTLRKCDPNGKLAMVVTDVRIDEHAGEVATGRVYSGTIREGQQVYLASSKKETRVQQVGIYMGPDRIRTDEVPAGNIAAVTGLRDVWAGETVTDPEDPIEPFEELQHFAEPVVTVAVEAKNTQDLPKLIEILHQIAKEDPTVKVEINEETGQHLVSGMGELHLEIIAHRIKERGVDIKVSEPIVVYREGVFGVCDDEVEGKSPNKHNKFYVTVEPVEEEIVEAIEEGKFNPEEMSKKELEETLMEYGMDRDDAKAVETVKGTNFFLDKTVGLQYLNEVMELLIEGFEEAMEEGPLAKEPCRGVKVSLVDAEIHEDPVHRGPAQVIPAIKRAIYGGMLLADTHLLEPMQYIYVTVPQDYMGAVTKEIQGRRGTIEEIQQEGDTVIIKGKAPVAEMFGFANDIRSATEGRAIWTTEHAGYERVPEELEEQIIREIRERKGLKPEPPKPEDYIEDYGG</sequence>
<keyword evidence="8 15" id="KW-0251">Elongation factor</keyword>
<dbReference type="GO" id="GO:0005525">
    <property type="term" value="F:GTP binding"/>
    <property type="evidence" value="ECO:0007669"/>
    <property type="project" value="UniProtKB-UniRule"/>
</dbReference>
<dbReference type="PROSITE" id="PS50818">
    <property type="entry name" value="INTEIN_C_TER"/>
    <property type="match status" value="1"/>
</dbReference>
<dbReference type="InterPro" id="IPR003587">
    <property type="entry name" value="Hint_dom_N"/>
</dbReference>
<dbReference type="NCBIfam" id="TIGR00231">
    <property type="entry name" value="small_GTP"/>
    <property type="match status" value="1"/>
</dbReference>
<evidence type="ECO:0000256" key="8">
    <source>
        <dbReference type="ARBA" id="ARBA00022768"/>
    </source>
</evidence>
<evidence type="ECO:0000256" key="10">
    <source>
        <dbReference type="ARBA" id="ARBA00022886"/>
    </source>
</evidence>
<dbReference type="InterPro" id="IPR014721">
    <property type="entry name" value="Ribsml_uS5_D2-typ_fold_subgr"/>
</dbReference>
<proteinExistence type="inferred from homology"/>
<dbReference type="AlphaFoldDB" id="A0A832TAT5"/>
<dbReference type="PRINTS" id="PR00379">
    <property type="entry name" value="INTEIN"/>
</dbReference>
<accession>A0A832TAT5</accession>
<feature type="region of interest" description="Disordered" evidence="16">
    <location>
        <begin position="1223"/>
        <end position="1243"/>
    </location>
</feature>
<dbReference type="GO" id="GO:0003746">
    <property type="term" value="F:translation elongation factor activity"/>
    <property type="evidence" value="ECO:0007669"/>
    <property type="project" value="UniProtKB-UniRule"/>
</dbReference>
<dbReference type="Pfam" id="PF14528">
    <property type="entry name" value="LAGLIDADG_3"/>
    <property type="match status" value="1"/>
</dbReference>
<dbReference type="InterPro" id="IPR027434">
    <property type="entry name" value="Homing_endonucl"/>
</dbReference>
<dbReference type="GO" id="GO:0004519">
    <property type="term" value="F:endonuclease activity"/>
    <property type="evidence" value="ECO:0007669"/>
    <property type="project" value="UniProtKB-KW"/>
</dbReference>
<dbReference type="Pfam" id="PF14890">
    <property type="entry name" value="Intein_splicing"/>
    <property type="match status" value="1"/>
</dbReference>
<evidence type="ECO:0000256" key="7">
    <source>
        <dbReference type="ARBA" id="ARBA00022759"/>
    </source>
</evidence>
<dbReference type="InterPro" id="IPR004161">
    <property type="entry name" value="EFTu-like_2"/>
</dbReference>
<evidence type="ECO:0000256" key="12">
    <source>
        <dbReference type="ARBA" id="ARBA00023000"/>
    </source>
</evidence>
<dbReference type="GO" id="GO:0016539">
    <property type="term" value="P:intein-mediated protein splicing"/>
    <property type="evidence" value="ECO:0007669"/>
    <property type="project" value="InterPro"/>
</dbReference>
<dbReference type="GO" id="GO:1990904">
    <property type="term" value="C:ribonucleoprotein complex"/>
    <property type="evidence" value="ECO:0007669"/>
    <property type="project" value="TreeGrafter"/>
</dbReference>
<dbReference type="CDD" id="cd16268">
    <property type="entry name" value="EF2_II"/>
    <property type="match status" value="1"/>
</dbReference>
<evidence type="ECO:0000256" key="9">
    <source>
        <dbReference type="ARBA" id="ARBA00022813"/>
    </source>
</evidence>
<evidence type="ECO:0000313" key="19">
    <source>
        <dbReference type="EMBL" id="HII70096.1"/>
    </source>
</evidence>
<dbReference type="InterPro" id="IPR003586">
    <property type="entry name" value="Hint_dom_C"/>
</dbReference>
<feature type="modified residue" description="Diphthamide" evidence="15">
    <location>
        <position position="1106"/>
    </location>
</feature>
<dbReference type="Gene3D" id="2.170.16.10">
    <property type="entry name" value="Hedgehog/Intein (Hint) domain"/>
    <property type="match status" value="2"/>
</dbReference>
<dbReference type="NCBIfam" id="TIGR00490">
    <property type="entry name" value="aEF-2"/>
    <property type="match status" value="1"/>
</dbReference>
<evidence type="ECO:0000256" key="11">
    <source>
        <dbReference type="ARBA" id="ARBA00022917"/>
    </source>
</evidence>
<dbReference type="HAMAP" id="MF_00054_A">
    <property type="entry name" value="EF_G_EF_2_A"/>
    <property type="match status" value="1"/>
</dbReference>
<dbReference type="GO" id="GO:0005829">
    <property type="term" value="C:cytosol"/>
    <property type="evidence" value="ECO:0007669"/>
    <property type="project" value="TreeGrafter"/>
</dbReference>
<dbReference type="InterPro" id="IPR000640">
    <property type="entry name" value="EFG_V-like"/>
</dbReference>
<keyword evidence="10" id="KW-0404">Intron homing</keyword>
<dbReference type="Gene3D" id="3.30.70.240">
    <property type="match status" value="1"/>
</dbReference>
<evidence type="ECO:0000256" key="2">
    <source>
        <dbReference type="ARBA" id="ARBA00005870"/>
    </source>
</evidence>
<dbReference type="GO" id="GO:0006314">
    <property type="term" value="P:intron homing"/>
    <property type="evidence" value="ECO:0007669"/>
    <property type="project" value="UniProtKB-KW"/>
</dbReference>
<dbReference type="InterPro" id="IPR004860">
    <property type="entry name" value="LAGLIDADG_dom"/>
</dbReference>
<dbReference type="Gene3D" id="3.10.28.10">
    <property type="entry name" value="Homing endonucleases"/>
    <property type="match status" value="1"/>
</dbReference>
<feature type="binding site" evidence="15">
    <location>
        <begin position="656"/>
        <end position="659"/>
    </location>
    <ligand>
        <name>GTP</name>
        <dbReference type="ChEBI" id="CHEBI:37565"/>
    </ligand>
</feature>
<keyword evidence="12" id="KW-0651">Protein splicing</keyword>
<keyword evidence="5" id="KW-0540">Nuclease</keyword>
<dbReference type="Pfam" id="PF00009">
    <property type="entry name" value="GTP_EFTU"/>
    <property type="match status" value="1"/>
</dbReference>
<dbReference type="RefSeq" id="WP_148679933.1">
    <property type="nucleotide sequence ID" value="NZ_DUJS01000002.1"/>
</dbReference>
<dbReference type="SMART" id="SM00305">
    <property type="entry name" value="HintC"/>
    <property type="match status" value="1"/>
</dbReference>
<organism evidence="19 20">
    <name type="scientific">Methanopyrus kandleri</name>
    <dbReference type="NCBI Taxonomy" id="2320"/>
    <lineage>
        <taxon>Archaea</taxon>
        <taxon>Methanobacteriati</taxon>
        <taxon>Methanobacteriota</taxon>
        <taxon>Methanomada group</taxon>
        <taxon>Methanopyri</taxon>
        <taxon>Methanopyrales</taxon>
        <taxon>Methanopyraceae</taxon>
        <taxon>Methanopyrus</taxon>
    </lineage>
</organism>
<feature type="compositionally biased region" description="Basic and acidic residues" evidence="16">
    <location>
        <begin position="1223"/>
        <end position="1236"/>
    </location>
</feature>
<dbReference type="Pfam" id="PF03764">
    <property type="entry name" value="EFG_IV"/>
    <property type="match status" value="1"/>
</dbReference>
<dbReference type="SUPFAM" id="SSF50447">
    <property type="entry name" value="Translation proteins"/>
    <property type="match status" value="1"/>
</dbReference>
<dbReference type="CDD" id="cd01681">
    <property type="entry name" value="aeEF2_snRNP_like_IV"/>
    <property type="match status" value="1"/>
</dbReference>
<evidence type="ECO:0000313" key="20">
    <source>
        <dbReference type="Proteomes" id="UP000619545"/>
    </source>
</evidence>
<dbReference type="NCBIfam" id="TIGR01443">
    <property type="entry name" value="intein_Cterm"/>
    <property type="match status" value="1"/>
</dbReference>
<dbReference type="InterPro" id="IPR004543">
    <property type="entry name" value="Transl_elong_EFG/EF2_arc"/>
</dbReference>
<dbReference type="SUPFAM" id="SSF52540">
    <property type="entry name" value="P-loop containing nucleoside triphosphate hydrolases"/>
    <property type="match status" value="1"/>
</dbReference>
<dbReference type="EMBL" id="DUJS01000002">
    <property type="protein sequence ID" value="HII70096.1"/>
    <property type="molecule type" value="Genomic_DNA"/>
</dbReference>
<dbReference type="CDD" id="cd01885">
    <property type="entry name" value="EF2"/>
    <property type="match status" value="1"/>
</dbReference>
<dbReference type="PANTHER" id="PTHR42908">
    <property type="entry name" value="TRANSLATION ELONGATION FACTOR-RELATED"/>
    <property type="match status" value="1"/>
</dbReference>
<dbReference type="Gene3D" id="2.40.30.10">
    <property type="entry name" value="Translation factors"/>
    <property type="match status" value="1"/>
</dbReference>
<evidence type="ECO:0000259" key="18">
    <source>
        <dbReference type="PROSITE" id="PS51722"/>
    </source>
</evidence>
<dbReference type="NCBIfam" id="TIGR01445">
    <property type="entry name" value="intein_Nterm"/>
    <property type="match status" value="1"/>
</dbReference>
<evidence type="ECO:0000256" key="5">
    <source>
        <dbReference type="ARBA" id="ARBA00022722"/>
    </source>
</evidence>
<gene>
    <name evidence="15" type="primary">fusA</name>
    <name evidence="19" type="ORF">HA336_02540</name>
</gene>
<keyword evidence="11 15" id="KW-0648">Protein biosynthesis</keyword>
<dbReference type="CDD" id="cd16261">
    <property type="entry name" value="EF2_snRNP_III"/>
    <property type="match status" value="1"/>
</dbReference>
<dbReference type="PANTHER" id="PTHR42908:SF3">
    <property type="entry name" value="ELONGATION FACTOR-LIKE GTPASE 1"/>
    <property type="match status" value="1"/>
</dbReference>
<dbReference type="CDD" id="cd00081">
    <property type="entry name" value="Hint"/>
    <property type="match status" value="2"/>
</dbReference>
<dbReference type="PROSITE" id="PS51722">
    <property type="entry name" value="G_TR_2"/>
    <property type="match status" value="1"/>
</dbReference>
<dbReference type="InterPro" id="IPR030934">
    <property type="entry name" value="Intein_C"/>
</dbReference>
<dbReference type="PROSITE" id="PS50817">
    <property type="entry name" value="INTEIN_N_TER"/>
    <property type="match status" value="1"/>
</dbReference>
<keyword evidence="9" id="KW-0068">Autocatalytic cleavage</keyword>
<dbReference type="InterPro" id="IPR005517">
    <property type="entry name" value="Transl_elong_EFG/EF2_IV"/>
</dbReference>
<reference evidence="19" key="1">
    <citation type="journal article" date="2020" name="bioRxiv">
        <title>A rank-normalized archaeal taxonomy based on genome phylogeny resolves widespread incomplete and uneven classifications.</title>
        <authorList>
            <person name="Rinke C."/>
            <person name="Chuvochina M."/>
            <person name="Mussig A.J."/>
            <person name="Chaumeil P.-A."/>
            <person name="Waite D.W."/>
            <person name="Whitman W.B."/>
            <person name="Parks D.H."/>
            <person name="Hugenholtz P."/>
        </authorList>
    </citation>
    <scope>NUCLEOTIDE SEQUENCE</scope>
    <source>
        <strain evidence="19">UBA8853</strain>
    </source>
</reference>
<dbReference type="Gene3D" id="3.30.230.10">
    <property type="match status" value="1"/>
</dbReference>
<feature type="domain" description="DOD-type homing endonuclease" evidence="17">
    <location>
        <begin position="259"/>
        <end position="388"/>
    </location>
</feature>
<dbReference type="Gene3D" id="3.30.70.870">
    <property type="entry name" value="Elongation Factor G (Translational Gtpase), domain 3"/>
    <property type="match status" value="1"/>
</dbReference>
<evidence type="ECO:0000256" key="13">
    <source>
        <dbReference type="ARBA" id="ARBA00023134"/>
    </source>
</evidence>
<protein>
    <recommendedName>
        <fullName evidence="3 15">Elongation factor 2</fullName>
        <shortName evidence="15">EF-2</shortName>
    </recommendedName>
</protein>
<dbReference type="Pfam" id="PF03144">
    <property type="entry name" value="GTP_EFTU_D2"/>
    <property type="match status" value="1"/>
</dbReference>
<feature type="binding site" evidence="15">
    <location>
        <begin position="602"/>
        <end position="606"/>
    </location>
    <ligand>
        <name>GTP</name>
        <dbReference type="ChEBI" id="CHEBI:37565"/>
    </ligand>
</feature>
<dbReference type="SUPFAM" id="SSF51294">
    <property type="entry name" value="Hedgehog/intein (Hint) domain"/>
    <property type="match status" value="1"/>
</dbReference>
<dbReference type="InterPro" id="IPR020568">
    <property type="entry name" value="Ribosomal_Su5_D2-typ_SF"/>
</dbReference>
<evidence type="ECO:0000256" key="1">
    <source>
        <dbReference type="ARBA" id="ARBA00004496"/>
    </source>
</evidence>
<comment type="function">
    <text evidence="14 15">Catalyzes the GTP-dependent ribosomal translocation step during translation elongation. During this step, the ribosome changes from the pre-translocational (PRE) to the post-translocational (POST) state as the newly formed A-site-bound peptidyl-tRNA and P-site-bound deacylated tRNA move to the P and E sites, respectively. Catalyzes the coordinated movement of the two tRNA molecules, the mRNA and conformational changes in the ribosome.</text>
</comment>
<dbReference type="InterPro" id="IPR036844">
    <property type="entry name" value="Hint_dom_sf"/>
</dbReference>
<dbReference type="FunFam" id="3.30.70.240:FF:000010">
    <property type="entry name" value="Elongation factor 2"/>
    <property type="match status" value="1"/>
</dbReference>
<comment type="subcellular location">
    <subcellularLocation>
        <location evidence="1 15">Cytoplasm</location>
    </subcellularLocation>
</comment>
<dbReference type="SUPFAM" id="SSF54211">
    <property type="entry name" value="Ribosomal protein S5 domain 2-like"/>
    <property type="match status" value="1"/>
</dbReference>
<dbReference type="CDD" id="cd01514">
    <property type="entry name" value="Elongation_Factor_C"/>
    <property type="match status" value="1"/>
</dbReference>
<keyword evidence="7" id="KW-0378">Hydrolase</keyword>
<dbReference type="SMART" id="SM00838">
    <property type="entry name" value="EFG_C"/>
    <property type="match status" value="1"/>
</dbReference>
<dbReference type="PROSITE" id="PS00301">
    <property type="entry name" value="G_TR_1"/>
    <property type="match status" value="1"/>
</dbReference>
<dbReference type="SUPFAM" id="SSF54980">
    <property type="entry name" value="EF-G C-terminal domain-like"/>
    <property type="match status" value="2"/>
</dbReference>